<feature type="chain" id="PRO_5002708325" description="CFEM domain-containing protein" evidence="9">
    <location>
        <begin position="19"/>
        <end position="119"/>
    </location>
</feature>
<evidence type="ECO:0000256" key="6">
    <source>
        <dbReference type="ARBA" id="ARBA00022729"/>
    </source>
</evidence>
<dbReference type="RefSeq" id="XP_001595522.1">
    <property type="nucleotide sequence ID" value="XM_001595472.1"/>
</dbReference>
<evidence type="ECO:0000313" key="11">
    <source>
        <dbReference type="EMBL" id="EDO01137.1"/>
    </source>
</evidence>
<dbReference type="KEGG" id="ssl:SS1G_03611"/>
<protein>
    <recommendedName>
        <fullName evidence="10">CFEM domain-containing protein</fullName>
    </recommendedName>
</protein>
<dbReference type="InParanoid" id="A7EE71"/>
<organism evidence="11 12">
    <name type="scientific">Sclerotinia sclerotiorum (strain ATCC 18683 / 1980 / Ss-1)</name>
    <name type="common">White mold</name>
    <name type="synonym">Whetzelinia sclerotiorum</name>
    <dbReference type="NCBI Taxonomy" id="665079"/>
    <lineage>
        <taxon>Eukaryota</taxon>
        <taxon>Fungi</taxon>
        <taxon>Dikarya</taxon>
        <taxon>Ascomycota</taxon>
        <taxon>Pezizomycotina</taxon>
        <taxon>Leotiomycetes</taxon>
        <taxon>Helotiales</taxon>
        <taxon>Sclerotiniaceae</taxon>
        <taxon>Sclerotinia</taxon>
    </lineage>
</organism>
<keyword evidence="5" id="KW-0336">GPI-anchor</keyword>
<evidence type="ECO:0000256" key="7">
    <source>
        <dbReference type="ARBA" id="ARBA00023157"/>
    </source>
</evidence>
<accession>A7EE71</accession>
<keyword evidence="12" id="KW-1185">Reference proteome</keyword>
<feature type="signal peptide" evidence="9">
    <location>
        <begin position="1"/>
        <end position="18"/>
    </location>
</feature>
<dbReference type="HOGENOM" id="CLU_063084_6_0_1"/>
<comment type="similarity">
    <text evidence="3">Belongs to the RBT5 family.</text>
</comment>
<keyword evidence="8" id="KW-0449">Lipoprotein</keyword>
<dbReference type="GeneID" id="5491876"/>
<feature type="domain" description="CFEM" evidence="10">
    <location>
        <begin position="27"/>
        <end position="90"/>
    </location>
</feature>
<dbReference type="AlphaFoldDB" id="A7EE71"/>
<evidence type="ECO:0000259" key="10">
    <source>
        <dbReference type="Pfam" id="PF05730"/>
    </source>
</evidence>
<evidence type="ECO:0000256" key="5">
    <source>
        <dbReference type="ARBA" id="ARBA00022622"/>
    </source>
</evidence>
<keyword evidence="5" id="KW-0472">Membrane</keyword>
<dbReference type="GO" id="GO:0005576">
    <property type="term" value="C:extracellular region"/>
    <property type="evidence" value="ECO:0007669"/>
    <property type="project" value="UniProtKB-SubCell"/>
</dbReference>
<dbReference type="STRING" id="665079.A7EE71"/>
<evidence type="ECO:0000256" key="8">
    <source>
        <dbReference type="ARBA" id="ARBA00023288"/>
    </source>
</evidence>
<dbReference type="Proteomes" id="UP000001312">
    <property type="component" value="Unassembled WGS sequence"/>
</dbReference>
<evidence type="ECO:0000256" key="1">
    <source>
        <dbReference type="ARBA" id="ARBA00004589"/>
    </source>
</evidence>
<name>A7EE71_SCLS1</name>
<dbReference type="GO" id="GO:0098552">
    <property type="term" value="C:side of membrane"/>
    <property type="evidence" value="ECO:0007669"/>
    <property type="project" value="UniProtKB-KW"/>
</dbReference>
<sequence length="119" mass="12250">MKFSYVAIGLGAASIVSAQSAACTSAVAAVPACGATCINASVEKFCSSTDNYTCECASSTFSSIQSDATTCVINACGLTTAAQVLSAVNDVALSKMIPYYLRNEGALEKNSRWQPTTII</sequence>
<evidence type="ECO:0000256" key="4">
    <source>
        <dbReference type="ARBA" id="ARBA00022525"/>
    </source>
</evidence>
<dbReference type="EMBL" id="CH476624">
    <property type="protein sequence ID" value="EDO01137.1"/>
    <property type="molecule type" value="Genomic_DNA"/>
</dbReference>
<gene>
    <name evidence="11" type="ORF">SS1G_03611</name>
</gene>
<reference evidence="12" key="1">
    <citation type="journal article" date="2011" name="PLoS Genet.">
        <title>Genomic analysis of the necrotrophic fungal pathogens Sclerotinia sclerotiorum and Botrytis cinerea.</title>
        <authorList>
            <person name="Amselem J."/>
            <person name="Cuomo C.A."/>
            <person name="van Kan J.A."/>
            <person name="Viaud M."/>
            <person name="Benito E.P."/>
            <person name="Couloux A."/>
            <person name="Coutinho P.M."/>
            <person name="de Vries R.P."/>
            <person name="Dyer P.S."/>
            <person name="Fillinger S."/>
            <person name="Fournier E."/>
            <person name="Gout L."/>
            <person name="Hahn M."/>
            <person name="Kohn L."/>
            <person name="Lapalu N."/>
            <person name="Plummer K.M."/>
            <person name="Pradier J.M."/>
            <person name="Quevillon E."/>
            <person name="Sharon A."/>
            <person name="Simon A."/>
            <person name="ten Have A."/>
            <person name="Tudzynski B."/>
            <person name="Tudzynski P."/>
            <person name="Wincker P."/>
            <person name="Andrew M."/>
            <person name="Anthouard V."/>
            <person name="Beever R.E."/>
            <person name="Beffa R."/>
            <person name="Benoit I."/>
            <person name="Bouzid O."/>
            <person name="Brault B."/>
            <person name="Chen Z."/>
            <person name="Choquer M."/>
            <person name="Collemare J."/>
            <person name="Cotton P."/>
            <person name="Danchin E.G."/>
            <person name="Da Silva C."/>
            <person name="Gautier A."/>
            <person name="Giraud C."/>
            <person name="Giraud T."/>
            <person name="Gonzalez C."/>
            <person name="Grossetete S."/>
            <person name="Guldener U."/>
            <person name="Henrissat B."/>
            <person name="Howlett B.J."/>
            <person name="Kodira C."/>
            <person name="Kretschmer M."/>
            <person name="Lappartient A."/>
            <person name="Leroch M."/>
            <person name="Levis C."/>
            <person name="Mauceli E."/>
            <person name="Neuveglise C."/>
            <person name="Oeser B."/>
            <person name="Pearson M."/>
            <person name="Poulain J."/>
            <person name="Poussereau N."/>
            <person name="Quesneville H."/>
            <person name="Rascle C."/>
            <person name="Schumacher J."/>
            <person name="Segurens B."/>
            <person name="Sexton A."/>
            <person name="Silva E."/>
            <person name="Sirven C."/>
            <person name="Soanes D.M."/>
            <person name="Talbot N.J."/>
            <person name="Templeton M."/>
            <person name="Yandava C."/>
            <person name="Yarden O."/>
            <person name="Zeng Q."/>
            <person name="Rollins J.A."/>
            <person name="Lebrun M.H."/>
            <person name="Dickman M."/>
        </authorList>
    </citation>
    <scope>NUCLEOTIDE SEQUENCE [LARGE SCALE GENOMIC DNA]</scope>
    <source>
        <strain evidence="12">ATCC 18683 / 1980 / Ss-1</strain>
    </source>
</reference>
<keyword evidence="4" id="KW-0964">Secreted</keyword>
<evidence type="ECO:0000313" key="12">
    <source>
        <dbReference type="Proteomes" id="UP000001312"/>
    </source>
</evidence>
<evidence type="ECO:0000256" key="2">
    <source>
        <dbReference type="ARBA" id="ARBA00004613"/>
    </source>
</evidence>
<proteinExistence type="inferred from homology"/>
<keyword evidence="5" id="KW-0325">Glycoprotein</keyword>
<evidence type="ECO:0000256" key="9">
    <source>
        <dbReference type="SAM" id="SignalP"/>
    </source>
</evidence>
<comment type="subcellular location">
    <subcellularLocation>
        <location evidence="1">Membrane</location>
        <topology evidence="1">Lipid-anchor</topology>
        <topology evidence="1">GPI-anchor</topology>
    </subcellularLocation>
    <subcellularLocation>
        <location evidence="2">Secreted</location>
    </subcellularLocation>
</comment>
<evidence type="ECO:0000256" key="3">
    <source>
        <dbReference type="ARBA" id="ARBA00010031"/>
    </source>
</evidence>
<keyword evidence="7" id="KW-1015">Disulfide bond</keyword>
<keyword evidence="6 9" id="KW-0732">Signal</keyword>
<dbReference type="InterPro" id="IPR008427">
    <property type="entry name" value="Extracellular_membr_CFEM_dom"/>
</dbReference>
<dbReference type="Pfam" id="PF05730">
    <property type="entry name" value="CFEM"/>
    <property type="match status" value="1"/>
</dbReference>